<dbReference type="Proteomes" id="UP001166293">
    <property type="component" value="Unassembled WGS sequence"/>
</dbReference>
<feature type="domain" description="HTH marR-type" evidence="1">
    <location>
        <begin position="12"/>
        <end position="144"/>
    </location>
</feature>
<evidence type="ECO:0000313" key="3">
    <source>
        <dbReference type="Proteomes" id="UP001166293"/>
    </source>
</evidence>
<dbReference type="InterPro" id="IPR039422">
    <property type="entry name" value="MarR/SlyA-like"/>
</dbReference>
<accession>A0ABS6N329</accession>
<dbReference type="PANTHER" id="PTHR33164">
    <property type="entry name" value="TRANSCRIPTIONAL REGULATOR, MARR FAMILY"/>
    <property type="match status" value="1"/>
</dbReference>
<name>A0ABS6N329_9RHOB</name>
<dbReference type="InterPro" id="IPR000835">
    <property type="entry name" value="HTH_MarR-typ"/>
</dbReference>
<evidence type="ECO:0000259" key="1">
    <source>
        <dbReference type="PROSITE" id="PS50995"/>
    </source>
</evidence>
<protein>
    <submittedName>
        <fullName evidence="2">MarR family winged helix-turn-helix transcriptional regulator</fullName>
    </submittedName>
</protein>
<comment type="caution">
    <text evidence="2">The sequence shown here is derived from an EMBL/GenBank/DDBJ whole genome shotgun (WGS) entry which is preliminary data.</text>
</comment>
<dbReference type="EMBL" id="JAHRWL010000001">
    <property type="protein sequence ID" value="MBV2358435.1"/>
    <property type="molecule type" value="Genomic_DNA"/>
</dbReference>
<dbReference type="SMART" id="SM00347">
    <property type="entry name" value="HTH_MARR"/>
    <property type="match status" value="1"/>
</dbReference>
<gene>
    <name evidence="2" type="ORF">KUH32_01490</name>
</gene>
<reference evidence="2" key="1">
    <citation type="submission" date="2021-06" db="EMBL/GenBank/DDBJ databases">
        <title>Thalassococcus sp. CAU 1522 isolated from sea sand, Republic of Korea.</title>
        <authorList>
            <person name="Kim W."/>
        </authorList>
    </citation>
    <scope>NUCLEOTIDE SEQUENCE</scope>
    <source>
        <strain evidence="2">CAU 1522</strain>
    </source>
</reference>
<dbReference type="RefSeq" id="WP_217776297.1">
    <property type="nucleotide sequence ID" value="NZ_JAHRWL010000001.1"/>
</dbReference>
<evidence type="ECO:0000313" key="2">
    <source>
        <dbReference type="EMBL" id="MBV2358435.1"/>
    </source>
</evidence>
<organism evidence="2 3">
    <name type="scientific">Thalassococcus arenae</name>
    <dbReference type="NCBI Taxonomy" id="2851652"/>
    <lineage>
        <taxon>Bacteria</taxon>
        <taxon>Pseudomonadati</taxon>
        <taxon>Pseudomonadota</taxon>
        <taxon>Alphaproteobacteria</taxon>
        <taxon>Rhodobacterales</taxon>
        <taxon>Roseobacteraceae</taxon>
        <taxon>Thalassococcus</taxon>
    </lineage>
</organism>
<sequence length="151" mass="17084">MPDTTPDAPGRTFQLFNEVGIIAQLSRAFLEARLPDGMLLPHFSVVNHLIRVKDGRTPLELARSFQVPKTTMTHTLAGLEKHKFVELRRNPDDARSKQVWLTETGRRFRDEAIKAIGPDMAPITDVLSEDEIGFLIDALGRLRRRLDEARG</sequence>
<keyword evidence="3" id="KW-1185">Reference proteome</keyword>
<dbReference type="Pfam" id="PF12802">
    <property type="entry name" value="MarR_2"/>
    <property type="match status" value="1"/>
</dbReference>
<dbReference type="PROSITE" id="PS50995">
    <property type="entry name" value="HTH_MARR_2"/>
    <property type="match status" value="1"/>
</dbReference>
<dbReference type="PANTHER" id="PTHR33164:SF43">
    <property type="entry name" value="HTH-TYPE TRANSCRIPTIONAL REPRESSOR YETL"/>
    <property type="match status" value="1"/>
</dbReference>
<proteinExistence type="predicted"/>